<dbReference type="AlphaFoldDB" id="A0A2P2J4A5"/>
<keyword evidence="1" id="KW-0472">Membrane</keyword>
<dbReference type="EMBL" id="GGEC01007807">
    <property type="protein sequence ID" value="MBW88290.1"/>
    <property type="molecule type" value="Transcribed_RNA"/>
</dbReference>
<keyword evidence="1" id="KW-1133">Transmembrane helix</keyword>
<evidence type="ECO:0000256" key="1">
    <source>
        <dbReference type="SAM" id="Phobius"/>
    </source>
</evidence>
<sequence length="40" mass="4419">MLSSPRNGSYTLSEILLVWCCLLLIHISLTVISSFNFGCS</sequence>
<accession>A0A2P2J4A5</accession>
<organism evidence="2">
    <name type="scientific">Rhizophora mucronata</name>
    <name type="common">Asiatic mangrove</name>
    <dbReference type="NCBI Taxonomy" id="61149"/>
    <lineage>
        <taxon>Eukaryota</taxon>
        <taxon>Viridiplantae</taxon>
        <taxon>Streptophyta</taxon>
        <taxon>Embryophyta</taxon>
        <taxon>Tracheophyta</taxon>
        <taxon>Spermatophyta</taxon>
        <taxon>Magnoliopsida</taxon>
        <taxon>eudicotyledons</taxon>
        <taxon>Gunneridae</taxon>
        <taxon>Pentapetalae</taxon>
        <taxon>rosids</taxon>
        <taxon>fabids</taxon>
        <taxon>Malpighiales</taxon>
        <taxon>Rhizophoraceae</taxon>
        <taxon>Rhizophora</taxon>
    </lineage>
</organism>
<proteinExistence type="predicted"/>
<keyword evidence="1" id="KW-0812">Transmembrane</keyword>
<protein>
    <submittedName>
        <fullName evidence="2">Uncharacterized protein</fullName>
    </submittedName>
</protein>
<reference evidence="2" key="1">
    <citation type="submission" date="2018-02" db="EMBL/GenBank/DDBJ databases">
        <title>Rhizophora mucronata_Transcriptome.</title>
        <authorList>
            <person name="Meera S.P."/>
            <person name="Sreeshan A."/>
            <person name="Augustine A."/>
        </authorList>
    </citation>
    <scope>NUCLEOTIDE SEQUENCE</scope>
    <source>
        <tissue evidence="2">Leaf</tissue>
    </source>
</reference>
<evidence type="ECO:0000313" key="2">
    <source>
        <dbReference type="EMBL" id="MBW88290.1"/>
    </source>
</evidence>
<feature type="transmembrane region" description="Helical" evidence="1">
    <location>
        <begin position="15"/>
        <end position="37"/>
    </location>
</feature>
<name>A0A2P2J4A5_RHIMU</name>